<feature type="non-terminal residue" evidence="1">
    <location>
        <position position="1"/>
    </location>
</feature>
<evidence type="ECO:0000313" key="1">
    <source>
        <dbReference type="EMBL" id="KIK31998.1"/>
    </source>
</evidence>
<sequence length="104" mass="12156">DPDYILRTPHRSNYVPDDETRERIGAYLVQVLGGRRNELALHLPRVMPLWGKMRIRGGDSIRSLFALRRVKSSSRNNSFYEVTYTTDNKTVMDTRYGRLDKILV</sequence>
<reference evidence="2" key="2">
    <citation type="submission" date="2015-01" db="EMBL/GenBank/DDBJ databases">
        <title>Evolutionary Origins and Diversification of the Mycorrhizal Mutualists.</title>
        <authorList>
            <consortium name="DOE Joint Genome Institute"/>
            <consortium name="Mycorrhizal Genomics Consortium"/>
            <person name="Kohler A."/>
            <person name="Kuo A."/>
            <person name="Nagy L.G."/>
            <person name="Floudas D."/>
            <person name="Copeland A."/>
            <person name="Barry K.W."/>
            <person name="Cichocki N."/>
            <person name="Veneault-Fourrey C."/>
            <person name="LaButti K."/>
            <person name="Lindquist E.A."/>
            <person name="Lipzen A."/>
            <person name="Lundell T."/>
            <person name="Morin E."/>
            <person name="Murat C."/>
            <person name="Riley R."/>
            <person name="Ohm R."/>
            <person name="Sun H."/>
            <person name="Tunlid A."/>
            <person name="Henrissat B."/>
            <person name="Grigoriev I.V."/>
            <person name="Hibbett D.S."/>
            <person name="Martin F."/>
        </authorList>
    </citation>
    <scope>NUCLEOTIDE SEQUENCE [LARGE SCALE GENOMIC DNA]</scope>
    <source>
        <strain evidence="2">UH-Slu-Lm8-n1</strain>
    </source>
</reference>
<feature type="non-terminal residue" evidence="1">
    <location>
        <position position="104"/>
    </location>
</feature>
<dbReference type="HOGENOM" id="CLU_2256586_0_0_1"/>
<dbReference type="STRING" id="930992.A0A0D0AJA6"/>
<evidence type="ECO:0000313" key="2">
    <source>
        <dbReference type="Proteomes" id="UP000054485"/>
    </source>
</evidence>
<reference evidence="1 2" key="1">
    <citation type="submission" date="2014-04" db="EMBL/GenBank/DDBJ databases">
        <authorList>
            <consortium name="DOE Joint Genome Institute"/>
            <person name="Kuo A."/>
            <person name="Ruytinx J."/>
            <person name="Rineau F."/>
            <person name="Colpaert J."/>
            <person name="Kohler A."/>
            <person name="Nagy L.G."/>
            <person name="Floudas D."/>
            <person name="Copeland A."/>
            <person name="Barry K.W."/>
            <person name="Cichocki N."/>
            <person name="Veneault-Fourrey C."/>
            <person name="LaButti K."/>
            <person name="Lindquist E.A."/>
            <person name="Lipzen A."/>
            <person name="Lundell T."/>
            <person name="Morin E."/>
            <person name="Murat C."/>
            <person name="Sun H."/>
            <person name="Tunlid A."/>
            <person name="Henrissat B."/>
            <person name="Grigoriev I.V."/>
            <person name="Hibbett D.S."/>
            <person name="Martin F."/>
            <person name="Nordberg H.P."/>
            <person name="Cantor M.N."/>
            <person name="Hua S.X."/>
        </authorList>
    </citation>
    <scope>NUCLEOTIDE SEQUENCE [LARGE SCALE GENOMIC DNA]</scope>
    <source>
        <strain evidence="1 2">UH-Slu-Lm8-n1</strain>
    </source>
</reference>
<dbReference type="InParanoid" id="A0A0D0AJA6"/>
<protein>
    <submittedName>
        <fullName evidence="1">Uncharacterized protein</fullName>
    </submittedName>
</protein>
<organism evidence="1 2">
    <name type="scientific">Suillus luteus UH-Slu-Lm8-n1</name>
    <dbReference type="NCBI Taxonomy" id="930992"/>
    <lineage>
        <taxon>Eukaryota</taxon>
        <taxon>Fungi</taxon>
        <taxon>Dikarya</taxon>
        <taxon>Basidiomycota</taxon>
        <taxon>Agaricomycotina</taxon>
        <taxon>Agaricomycetes</taxon>
        <taxon>Agaricomycetidae</taxon>
        <taxon>Boletales</taxon>
        <taxon>Suillineae</taxon>
        <taxon>Suillaceae</taxon>
        <taxon>Suillus</taxon>
    </lineage>
</organism>
<proteinExistence type="predicted"/>
<gene>
    <name evidence="1" type="ORF">CY34DRAFT_54554</name>
</gene>
<keyword evidence="2" id="KW-1185">Reference proteome</keyword>
<accession>A0A0D0AJA6</accession>
<dbReference type="EMBL" id="KN836477">
    <property type="protein sequence ID" value="KIK31998.1"/>
    <property type="molecule type" value="Genomic_DNA"/>
</dbReference>
<dbReference type="AlphaFoldDB" id="A0A0D0AJA6"/>
<dbReference type="Proteomes" id="UP000054485">
    <property type="component" value="Unassembled WGS sequence"/>
</dbReference>
<name>A0A0D0AJA6_9AGAM</name>
<dbReference type="OrthoDB" id="2676098at2759"/>